<proteinExistence type="predicted"/>
<sequence>MKTNGIDFSASYPIDNIYKTQTQSQKLENFEAVLKKASEEKDDKALKEACQEFEAYFINQLFKEMRRTIQPGGLIEKSQGEEIFQEMLDEEYAKSASKSNGIGLANVLYKQLKGRL</sequence>
<dbReference type="RefSeq" id="WP_341875786.1">
    <property type="nucleotide sequence ID" value="NZ_CP121687.1"/>
</dbReference>
<gene>
    <name evidence="3" type="ORF">QBE51_08045</name>
</gene>
<reference evidence="3 4" key="1">
    <citation type="submission" date="2023-03" db="EMBL/GenBank/DDBJ databases">
        <title>Novel Species.</title>
        <authorList>
            <person name="Ma S."/>
        </authorList>
    </citation>
    <scope>NUCLEOTIDE SEQUENCE [LARGE SCALE GENOMIC DNA]</scope>
    <source>
        <strain evidence="3 4">LIND6LT2</strain>
    </source>
</reference>
<keyword evidence="1" id="KW-0175">Coiled coil</keyword>
<dbReference type="EMBL" id="CP121687">
    <property type="protein sequence ID" value="WZL68781.1"/>
    <property type="molecule type" value="Genomic_DNA"/>
</dbReference>
<feature type="domain" description="Flagellar protein FlgJ N-terminal" evidence="2">
    <location>
        <begin position="63"/>
        <end position="111"/>
    </location>
</feature>
<dbReference type="Proteomes" id="UP001486565">
    <property type="component" value="Chromosome"/>
</dbReference>
<evidence type="ECO:0000259" key="2">
    <source>
        <dbReference type="Pfam" id="PF10135"/>
    </source>
</evidence>
<dbReference type="InterPro" id="IPR019301">
    <property type="entry name" value="Flagellar_prot_FlgJ_N"/>
</dbReference>
<evidence type="ECO:0000256" key="1">
    <source>
        <dbReference type="SAM" id="Coils"/>
    </source>
</evidence>
<protein>
    <submittedName>
        <fullName evidence="3">Rod-binding protein</fullName>
    </submittedName>
</protein>
<keyword evidence="4" id="KW-1185">Reference proteome</keyword>
<organism evidence="3 4">
    <name type="scientific">Defluviitalea saccharophila</name>
    <dbReference type="NCBI Taxonomy" id="879970"/>
    <lineage>
        <taxon>Bacteria</taxon>
        <taxon>Bacillati</taxon>
        <taxon>Bacillota</taxon>
        <taxon>Clostridia</taxon>
        <taxon>Lachnospirales</taxon>
        <taxon>Defluviitaleaceae</taxon>
        <taxon>Defluviitalea</taxon>
    </lineage>
</organism>
<feature type="coiled-coil region" evidence="1">
    <location>
        <begin position="20"/>
        <end position="47"/>
    </location>
</feature>
<dbReference type="Pfam" id="PF10135">
    <property type="entry name" value="Rod-binding"/>
    <property type="match status" value="1"/>
</dbReference>
<evidence type="ECO:0000313" key="3">
    <source>
        <dbReference type="EMBL" id="WZL68781.1"/>
    </source>
</evidence>
<evidence type="ECO:0000313" key="4">
    <source>
        <dbReference type="Proteomes" id="UP001486565"/>
    </source>
</evidence>
<accession>A0ABZ2Y0D3</accession>
<name>A0ABZ2Y0D3_9FIRM</name>